<dbReference type="EMBL" id="SRYB01000039">
    <property type="protein sequence ID" value="TGY76495.1"/>
    <property type="molecule type" value="Genomic_DNA"/>
</dbReference>
<proteinExistence type="predicted"/>
<keyword evidence="2" id="KW-1185">Reference proteome</keyword>
<accession>A0AC61RBY2</accession>
<protein>
    <submittedName>
        <fullName evidence="1">DNTP triphosphohydrolase</fullName>
    </submittedName>
</protein>
<reference evidence="1" key="1">
    <citation type="submission" date="2019-04" db="EMBL/GenBank/DDBJ databases">
        <title>Microbes associate with the intestines of laboratory mice.</title>
        <authorList>
            <person name="Navarre W."/>
            <person name="Wong E."/>
            <person name="Huang K."/>
            <person name="Tropini C."/>
            <person name="Ng K."/>
            <person name="Yu B."/>
        </authorList>
    </citation>
    <scope>NUCLEOTIDE SEQUENCE</scope>
    <source>
        <strain evidence="1">NM04_E33</strain>
    </source>
</reference>
<organism evidence="1 2">
    <name type="scientific">Lepagella muris</name>
    <dbReference type="NCBI Taxonomy" id="3032870"/>
    <lineage>
        <taxon>Bacteria</taxon>
        <taxon>Pseudomonadati</taxon>
        <taxon>Bacteroidota</taxon>
        <taxon>Bacteroidia</taxon>
        <taxon>Bacteroidales</taxon>
        <taxon>Muribaculaceae</taxon>
        <taxon>Lepagella</taxon>
    </lineage>
</organism>
<evidence type="ECO:0000313" key="1">
    <source>
        <dbReference type="EMBL" id="TGY76495.1"/>
    </source>
</evidence>
<gene>
    <name evidence="1" type="primary">dgt</name>
    <name evidence="1" type="ORF">E5331_17905</name>
</gene>
<evidence type="ECO:0000313" key="2">
    <source>
        <dbReference type="Proteomes" id="UP000306319"/>
    </source>
</evidence>
<comment type="caution">
    <text evidence="1">The sequence shown here is derived from an EMBL/GenBank/DDBJ whole genome shotgun (WGS) entry which is preliminary data.</text>
</comment>
<dbReference type="Proteomes" id="UP000306319">
    <property type="component" value="Unassembled WGS sequence"/>
</dbReference>
<name>A0AC61RBY2_9BACT</name>
<sequence>MYKIDWDKYLSNERFRKSTRKTGDGYAQSDFRSDFESDLGRVIFSSAVRRMHDKTQVIPLTSGDYVHTRLTHSMEVMSIAYSLGANYCRSEEFIELYGDESYKLEQKIEAILKTAAFVHDIGNPPFGHFGETIIQNYFKSFFKEKGHIISSKEKIDFEEFDGNAQGLRILTRLQYLEDLYGLNLTYATLAAYLKYPNIGKSNKKYIGNKKHGIYSSEKDIFEEIVNKCNLSNGNKIKRHPLSFLVEAADSICYLTMDMEDGMSMGWYGFEDIKSFLSKEIVSSKDIKRSSLVKYYENGEFSLSKFLSLSDKKKSEKAKMVDLRIKTISYFVKLAGKNFINNLKEIDNGSYSKELIDDDPFRLSEAFKKFAQDKIFPRKEIEQEELIGNAVLTGLLDKLIGYMFNGDKKYRKKCKCVLSKTTLNVAYHQNVKSGEDLYFMSDAEYLDLDPESLSSYYKLRAVVDTVAGMTDKYALSLYRQLSGQSL</sequence>